<proteinExistence type="predicted"/>
<evidence type="ECO:0000313" key="3">
    <source>
        <dbReference type="Proteomes" id="UP000054477"/>
    </source>
</evidence>
<dbReference type="Proteomes" id="UP000054477">
    <property type="component" value="Unassembled WGS sequence"/>
</dbReference>
<accession>A0A0C9WHE4</accession>
<feature type="region of interest" description="Disordered" evidence="1">
    <location>
        <begin position="1"/>
        <end position="69"/>
    </location>
</feature>
<organism evidence="2 3">
    <name type="scientific">Laccaria amethystina LaAM-08-1</name>
    <dbReference type="NCBI Taxonomy" id="1095629"/>
    <lineage>
        <taxon>Eukaryota</taxon>
        <taxon>Fungi</taxon>
        <taxon>Dikarya</taxon>
        <taxon>Basidiomycota</taxon>
        <taxon>Agaricomycotina</taxon>
        <taxon>Agaricomycetes</taxon>
        <taxon>Agaricomycetidae</taxon>
        <taxon>Agaricales</taxon>
        <taxon>Agaricineae</taxon>
        <taxon>Hydnangiaceae</taxon>
        <taxon>Laccaria</taxon>
    </lineage>
</organism>
<dbReference type="HOGENOM" id="CLU_2782807_0_0_1"/>
<evidence type="ECO:0000256" key="1">
    <source>
        <dbReference type="SAM" id="MobiDB-lite"/>
    </source>
</evidence>
<name>A0A0C9WHE4_9AGAR</name>
<feature type="non-terminal residue" evidence="2">
    <location>
        <position position="69"/>
    </location>
</feature>
<protein>
    <submittedName>
        <fullName evidence="2">Uncharacterized protein</fullName>
    </submittedName>
</protein>
<reference evidence="3" key="2">
    <citation type="submission" date="2015-01" db="EMBL/GenBank/DDBJ databases">
        <title>Evolutionary Origins and Diversification of the Mycorrhizal Mutualists.</title>
        <authorList>
            <consortium name="DOE Joint Genome Institute"/>
            <consortium name="Mycorrhizal Genomics Consortium"/>
            <person name="Kohler A."/>
            <person name="Kuo A."/>
            <person name="Nagy L.G."/>
            <person name="Floudas D."/>
            <person name="Copeland A."/>
            <person name="Barry K.W."/>
            <person name="Cichocki N."/>
            <person name="Veneault-Fourrey C."/>
            <person name="LaButti K."/>
            <person name="Lindquist E.A."/>
            <person name="Lipzen A."/>
            <person name="Lundell T."/>
            <person name="Morin E."/>
            <person name="Murat C."/>
            <person name="Riley R."/>
            <person name="Ohm R."/>
            <person name="Sun H."/>
            <person name="Tunlid A."/>
            <person name="Henrissat B."/>
            <person name="Grigoriev I.V."/>
            <person name="Hibbett D.S."/>
            <person name="Martin F."/>
        </authorList>
    </citation>
    <scope>NUCLEOTIDE SEQUENCE [LARGE SCALE GENOMIC DNA]</scope>
    <source>
        <strain evidence="3">LaAM-08-1</strain>
    </source>
</reference>
<dbReference type="AlphaFoldDB" id="A0A0C9WHE4"/>
<dbReference type="EMBL" id="KN839063">
    <property type="protein sequence ID" value="KIJ91049.1"/>
    <property type="molecule type" value="Genomic_DNA"/>
</dbReference>
<gene>
    <name evidence="2" type="ORF">K443DRAFT_14719</name>
</gene>
<reference evidence="2 3" key="1">
    <citation type="submission" date="2014-04" db="EMBL/GenBank/DDBJ databases">
        <authorList>
            <consortium name="DOE Joint Genome Institute"/>
            <person name="Kuo A."/>
            <person name="Kohler A."/>
            <person name="Nagy L.G."/>
            <person name="Floudas D."/>
            <person name="Copeland A."/>
            <person name="Barry K.W."/>
            <person name="Cichocki N."/>
            <person name="Veneault-Fourrey C."/>
            <person name="LaButti K."/>
            <person name="Lindquist E.A."/>
            <person name="Lipzen A."/>
            <person name="Lundell T."/>
            <person name="Morin E."/>
            <person name="Murat C."/>
            <person name="Sun H."/>
            <person name="Tunlid A."/>
            <person name="Henrissat B."/>
            <person name="Grigoriev I.V."/>
            <person name="Hibbett D.S."/>
            <person name="Martin F."/>
            <person name="Nordberg H.P."/>
            <person name="Cantor M.N."/>
            <person name="Hua S.X."/>
        </authorList>
    </citation>
    <scope>NUCLEOTIDE SEQUENCE [LARGE SCALE GENOMIC DNA]</scope>
    <source>
        <strain evidence="2 3">LaAM-08-1</strain>
    </source>
</reference>
<feature type="compositionally biased region" description="Basic and acidic residues" evidence="1">
    <location>
        <begin position="59"/>
        <end position="69"/>
    </location>
</feature>
<sequence length="69" mass="8061">MNNEHRRPPMQYQRPPAYIQQASPRPWTMMTPHRRQRRSLSDNNDPHPRITSACGKPAPMDRDDPPTTA</sequence>
<keyword evidence="3" id="KW-1185">Reference proteome</keyword>
<evidence type="ECO:0000313" key="2">
    <source>
        <dbReference type="EMBL" id="KIJ91049.1"/>
    </source>
</evidence>